<name>A0A0F9KZQ7_9ZZZZ</name>
<sequence>MICKILWCEALYYEEHKFEQALPTLILRYDEFCLLTTYGKEGDNRFDVSDEGGGLKYHCYDVKDGGKKMKRREFRILSR</sequence>
<proteinExistence type="predicted"/>
<evidence type="ECO:0000313" key="1">
    <source>
        <dbReference type="EMBL" id="KKM80206.1"/>
    </source>
</evidence>
<organism evidence="1">
    <name type="scientific">marine sediment metagenome</name>
    <dbReference type="NCBI Taxonomy" id="412755"/>
    <lineage>
        <taxon>unclassified sequences</taxon>
        <taxon>metagenomes</taxon>
        <taxon>ecological metagenomes</taxon>
    </lineage>
</organism>
<accession>A0A0F9KZQ7</accession>
<gene>
    <name evidence="1" type="ORF">LCGC14_1342200</name>
</gene>
<reference evidence="1" key="1">
    <citation type="journal article" date="2015" name="Nature">
        <title>Complex archaea that bridge the gap between prokaryotes and eukaryotes.</title>
        <authorList>
            <person name="Spang A."/>
            <person name="Saw J.H."/>
            <person name="Jorgensen S.L."/>
            <person name="Zaremba-Niedzwiedzka K."/>
            <person name="Martijn J."/>
            <person name="Lind A.E."/>
            <person name="van Eijk R."/>
            <person name="Schleper C."/>
            <person name="Guy L."/>
            <person name="Ettema T.J."/>
        </authorList>
    </citation>
    <scope>NUCLEOTIDE SEQUENCE</scope>
</reference>
<protein>
    <submittedName>
        <fullName evidence="1">Uncharacterized protein</fullName>
    </submittedName>
</protein>
<comment type="caution">
    <text evidence="1">The sequence shown here is derived from an EMBL/GenBank/DDBJ whole genome shotgun (WGS) entry which is preliminary data.</text>
</comment>
<dbReference type="EMBL" id="LAZR01008218">
    <property type="protein sequence ID" value="KKM80206.1"/>
    <property type="molecule type" value="Genomic_DNA"/>
</dbReference>
<dbReference type="AlphaFoldDB" id="A0A0F9KZQ7"/>